<dbReference type="AlphaFoldDB" id="A0A919TE48"/>
<name>A0A919TE48_9ACTN</name>
<evidence type="ECO:0000313" key="2">
    <source>
        <dbReference type="EMBL" id="GIM92411.1"/>
    </source>
</evidence>
<accession>A0A919TE48</accession>
<dbReference type="SUPFAM" id="SSF159664">
    <property type="entry name" value="CobE/GbiG C-terminal domain-like"/>
    <property type="match status" value="1"/>
</dbReference>
<comment type="caution">
    <text evidence="2">The sequence shown here is derived from an EMBL/GenBank/DDBJ whole genome shotgun (WGS) entry which is preliminary data.</text>
</comment>
<dbReference type="Proteomes" id="UP000677082">
    <property type="component" value="Unassembled WGS sequence"/>
</dbReference>
<proteinExistence type="predicted"/>
<dbReference type="EMBL" id="BOQN01000054">
    <property type="protein sequence ID" value="GIM92411.1"/>
    <property type="molecule type" value="Genomic_DNA"/>
</dbReference>
<dbReference type="GO" id="GO:0009236">
    <property type="term" value="P:cobalamin biosynthetic process"/>
    <property type="evidence" value="ECO:0007669"/>
    <property type="project" value="InterPro"/>
</dbReference>
<dbReference type="InterPro" id="IPR036518">
    <property type="entry name" value="CobE/GbiG_C_sf"/>
</dbReference>
<evidence type="ECO:0000313" key="3">
    <source>
        <dbReference type="Proteomes" id="UP000677082"/>
    </source>
</evidence>
<dbReference type="PANTHER" id="PTHR37477">
    <property type="entry name" value="COBALT-PRECORRIN-5A HYDROLASE"/>
    <property type="match status" value="1"/>
</dbReference>
<sequence>MEDGGVTGSRGLVVGLGARAGRSAEVLVAAVLSALSEVGAGPGDVRVLATLDRRSAEDGVRAVAVAYGWELVSFAAAQLAAQAVPNASERVAAAVGTPGVAEAAALAAAGSGAVLVLPKRVFAGVVVAVASTLPS</sequence>
<reference evidence="2 3" key="1">
    <citation type="submission" date="2021-03" db="EMBL/GenBank/DDBJ databases">
        <title>Whole genome shotgun sequence of Actinoplanes toevensis NBRC 105298.</title>
        <authorList>
            <person name="Komaki H."/>
            <person name="Tamura T."/>
        </authorList>
    </citation>
    <scope>NUCLEOTIDE SEQUENCE [LARGE SCALE GENOMIC DNA]</scope>
    <source>
        <strain evidence="2 3">NBRC 105298</strain>
    </source>
</reference>
<dbReference type="Gene3D" id="3.30.420.180">
    <property type="entry name" value="CobE/GbiG C-terminal domain"/>
    <property type="match status" value="1"/>
</dbReference>
<dbReference type="InterPro" id="IPR052553">
    <property type="entry name" value="CbiG_hydrolase"/>
</dbReference>
<evidence type="ECO:0000259" key="1">
    <source>
        <dbReference type="Pfam" id="PF01890"/>
    </source>
</evidence>
<protein>
    <recommendedName>
        <fullName evidence="1">CobE/GbiG C-terminal domain-containing protein</fullName>
    </recommendedName>
</protein>
<gene>
    <name evidence="2" type="ORF">Ato02nite_042040</name>
</gene>
<dbReference type="PANTHER" id="PTHR37477:SF1">
    <property type="entry name" value="COBALT-PRECORRIN-5A HYDROLASE"/>
    <property type="match status" value="1"/>
</dbReference>
<keyword evidence="3" id="KW-1185">Reference proteome</keyword>
<feature type="domain" description="CobE/GbiG C-terminal" evidence="1">
    <location>
        <begin position="12"/>
        <end position="130"/>
    </location>
</feature>
<organism evidence="2 3">
    <name type="scientific">Paractinoplanes toevensis</name>
    <dbReference type="NCBI Taxonomy" id="571911"/>
    <lineage>
        <taxon>Bacteria</taxon>
        <taxon>Bacillati</taxon>
        <taxon>Actinomycetota</taxon>
        <taxon>Actinomycetes</taxon>
        <taxon>Micromonosporales</taxon>
        <taxon>Micromonosporaceae</taxon>
        <taxon>Paractinoplanes</taxon>
    </lineage>
</organism>
<dbReference type="InterPro" id="IPR002750">
    <property type="entry name" value="CobE/GbiG_C"/>
</dbReference>
<dbReference type="Pfam" id="PF01890">
    <property type="entry name" value="CbiG_C"/>
    <property type="match status" value="1"/>
</dbReference>